<name>A0AA89BQW0_PINIB</name>
<evidence type="ECO:0000313" key="5">
    <source>
        <dbReference type="EMBL" id="KAK3084144.1"/>
    </source>
</evidence>
<reference evidence="5" key="1">
    <citation type="submission" date="2019-08" db="EMBL/GenBank/DDBJ databases">
        <title>The improved chromosome-level genome for the pearl oyster Pinctada fucata martensii using PacBio sequencing and Hi-C.</title>
        <authorList>
            <person name="Zheng Z."/>
        </authorList>
    </citation>
    <scope>NUCLEOTIDE SEQUENCE</scope>
    <source>
        <strain evidence="5">ZZ-2019</strain>
        <tissue evidence="5">Adductor muscle</tissue>
    </source>
</reference>
<dbReference type="SUPFAM" id="SSF52821">
    <property type="entry name" value="Rhodanese/Cell cycle control phosphatase"/>
    <property type="match status" value="2"/>
</dbReference>
<protein>
    <recommendedName>
        <fullName evidence="4">Rhodanese domain-containing protein</fullName>
    </recommendedName>
</protein>
<gene>
    <name evidence="5" type="ORF">FSP39_008942</name>
</gene>
<evidence type="ECO:0000256" key="1">
    <source>
        <dbReference type="ARBA" id="ARBA00022679"/>
    </source>
</evidence>
<evidence type="ECO:0000259" key="4">
    <source>
        <dbReference type="PROSITE" id="PS50206"/>
    </source>
</evidence>
<feature type="region of interest" description="Disordered" evidence="3">
    <location>
        <begin position="78"/>
        <end position="101"/>
    </location>
</feature>
<dbReference type="EMBL" id="VSWD01000013">
    <property type="protein sequence ID" value="KAK3084144.1"/>
    <property type="molecule type" value="Genomic_DNA"/>
</dbReference>
<dbReference type="PROSITE" id="PS50206">
    <property type="entry name" value="RHODANESE_3"/>
    <property type="match status" value="2"/>
</dbReference>
<organism evidence="5 6">
    <name type="scientific">Pinctada imbricata</name>
    <name type="common">Atlantic pearl-oyster</name>
    <name type="synonym">Pinctada martensii</name>
    <dbReference type="NCBI Taxonomy" id="66713"/>
    <lineage>
        <taxon>Eukaryota</taxon>
        <taxon>Metazoa</taxon>
        <taxon>Spiralia</taxon>
        <taxon>Lophotrochozoa</taxon>
        <taxon>Mollusca</taxon>
        <taxon>Bivalvia</taxon>
        <taxon>Autobranchia</taxon>
        <taxon>Pteriomorphia</taxon>
        <taxon>Pterioida</taxon>
        <taxon>Pterioidea</taxon>
        <taxon>Pteriidae</taxon>
        <taxon>Pinctada</taxon>
    </lineage>
</organism>
<dbReference type="Gene3D" id="3.40.250.10">
    <property type="entry name" value="Rhodanese-like domain"/>
    <property type="match status" value="2"/>
</dbReference>
<dbReference type="Pfam" id="PF00581">
    <property type="entry name" value="Rhodanese"/>
    <property type="match status" value="1"/>
</dbReference>
<keyword evidence="2" id="KW-0677">Repeat</keyword>
<keyword evidence="6" id="KW-1185">Reference proteome</keyword>
<proteinExistence type="predicted"/>
<dbReference type="PANTHER" id="PTHR11364">
    <property type="entry name" value="THIOSULFATE SULFERTANSFERASE"/>
    <property type="match status" value="1"/>
</dbReference>
<dbReference type="SMART" id="SM00450">
    <property type="entry name" value="RHOD"/>
    <property type="match status" value="1"/>
</dbReference>
<feature type="compositionally biased region" description="Basic and acidic residues" evidence="3">
    <location>
        <begin position="80"/>
        <end position="101"/>
    </location>
</feature>
<evidence type="ECO:0000256" key="3">
    <source>
        <dbReference type="SAM" id="MobiDB-lite"/>
    </source>
</evidence>
<dbReference type="Proteomes" id="UP001186944">
    <property type="component" value="Unassembled WGS sequence"/>
</dbReference>
<feature type="domain" description="Rhodanese" evidence="4">
    <location>
        <begin position="121"/>
        <end position="225"/>
    </location>
</feature>
<feature type="domain" description="Rhodanese" evidence="4">
    <location>
        <begin position="4"/>
        <end position="84"/>
    </location>
</feature>
<evidence type="ECO:0000313" key="6">
    <source>
        <dbReference type="Proteomes" id="UP001186944"/>
    </source>
</evidence>
<accession>A0AA89BQW0</accession>
<dbReference type="InterPro" id="IPR001763">
    <property type="entry name" value="Rhodanese-like_dom"/>
</dbReference>
<dbReference type="GO" id="GO:0005739">
    <property type="term" value="C:mitochondrion"/>
    <property type="evidence" value="ECO:0007669"/>
    <property type="project" value="TreeGrafter"/>
</dbReference>
<dbReference type="InterPro" id="IPR036873">
    <property type="entry name" value="Rhodanese-like_dom_sf"/>
</dbReference>
<evidence type="ECO:0000256" key="2">
    <source>
        <dbReference type="ARBA" id="ARBA00022737"/>
    </source>
</evidence>
<dbReference type="GO" id="GO:0004792">
    <property type="term" value="F:thiosulfate-cyanide sulfurtransferase activity"/>
    <property type="evidence" value="ECO:0007669"/>
    <property type="project" value="TreeGrafter"/>
</dbReference>
<sequence length="232" mass="25867">MEADHNEMFPRNLPDPEIFQSRVRDIGVNDNSHLVLYSNSDMSGFFMSGRAWLTFKHFGPDELKVSILDGGLQKWIAENRPTKSTKDEEEQGKPKVEPGNFTRKENDTYVMKYDKMVDVANSNSKQICDSRPNAKYQDKTGHIKGAANLPLSQLLENGVLKSVDSIKEEFQSVGVDITKPLVTYCASGMSSSSLCFAAMLCKNPDVSVYHGGFTEWSKRADPDLISKSSPDS</sequence>
<dbReference type="PANTHER" id="PTHR11364:SF27">
    <property type="entry name" value="SULFURTRANSFERASE"/>
    <property type="match status" value="1"/>
</dbReference>
<keyword evidence="1" id="KW-0808">Transferase</keyword>
<dbReference type="AlphaFoldDB" id="A0AA89BQW0"/>
<dbReference type="InterPro" id="IPR045078">
    <property type="entry name" value="TST/MPST-like"/>
</dbReference>
<comment type="caution">
    <text evidence="5">The sequence shown here is derived from an EMBL/GenBank/DDBJ whole genome shotgun (WGS) entry which is preliminary data.</text>
</comment>